<protein>
    <recommendedName>
        <fullName evidence="9">tRNA-dihydrouridine(16/17) synthase [NAD(P)(+)]</fullName>
        <ecNumber evidence="9">1.3.1.88</ecNumber>
    </recommendedName>
</protein>
<evidence type="ECO:0000256" key="4">
    <source>
        <dbReference type="ARBA" id="ARBA00022694"/>
    </source>
</evidence>
<proteinExistence type="inferred from homology"/>
<dbReference type="InterPro" id="IPR018517">
    <property type="entry name" value="tRNA_hU_synthase_CS"/>
</dbReference>
<feature type="region of interest" description="Disordered" evidence="14">
    <location>
        <begin position="351"/>
        <end position="383"/>
    </location>
</feature>
<dbReference type="OrthoDB" id="272303at2759"/>
<comment type="cofactor">
    <cofactor evidence="1">
        <name>FMN</name>
        <dbReference type="ChEBI" id="CHEBI:58210"/>
    </cofactor>
</comment>
<evidence type="ECO:0000256" key="1">
    <source>
        <dbReference type="ARBA" id="ARBA00001917"/>
    </source>
</evidence>
<accession>X6NQU6</accession>
<name>X6NQU6_RETFI</name>
<evidence type="ECO:0000256" key="8">
    <source>
        <dbReference type="ARBA" id="ARBA00038313"/>
    </source>
</evidence>
<evidence type="ECO:0000256" key="10">
    <source>
        <dbReference type="ARBA" id="ARBA00047287"/>
    </source>
</evidence>
<dbReference type="PANTHER" id="PTHR11082">
    <property type="entry name" value="TRNA-DIHYDROURIDINE SYNTHASE"/>
    <property type="match status" value="1"/>
</dbReference>
<dbReference type="CDD" id="cd02801">
    <property type="entry name" value="DUS_like_FMN"/>
    <property type="match status" value="1"/>
</dbReference>
<keyword evidence="4" id="KW-0819">tRNA processing</keyword>
<dbReference type="EMBL" id="ASPP01006872">
    <property type="protein sequence ID" value="ETO28084.1"/>
    <property type="molecule type" value="Genomic_DNA"/>
</dbReference>
<feature type="domain" description="DUS-like FMN-binding" evidence="15">
    <location>
        <begin position="1"/>
        <end position="238"/>
    </location>
</feature>
<dbReference type="PANTHER" id="PTHR11082:SF5">
    <property type="entry name" value="TRNA-DIHYDROURIDINE(16_17) SYNTHASE [NAD(P)(+)]-LIKE"/>
    <property type="match status" value="1"/>
</dbReference>
<dbReference type="InterPro" id="IPR013785">
    <property type="entry name" value="Aldolase_TIM"/>
</dbReference>
<evidence type="ECO:0000256" key="3">
    <source>
        <dbReference type="ARBA" id="ARBA00022643"/>
    </source>
</evidence>
<evidence type="ECO:0000256" key="12">
    <source>
        <dbReference type="ARBA" id="ARBA00048934"/>
    </source>
</evidence>
<comment type="catalytic activity">
    <reaction evidence="12">
        <text>5,6-dihydrouridine(16) in tRNA + NAD(+) = uridine(16) in tRNA + NADH + H(+)</text>
        <dbReference type="Rhea" id="RHEA:53380"/>
        <dbReference type="Rhea" id="RHEA-COMP:13543"/>
        <dbReference type="Rhea" id="RHEA-COMP:13544"/>
        <dbReference type="ChEBI" id="CHEBI:15378"/>
        <dbReference type="ChEBI" id="CHEBI:57540"/>
        <dbReference type="ChEBI" id="CHEBI:57945"/>
        <dbReference type="ChEBI" id="CHEBI:65315"/>
        <dbReference type="ChEBI" id="CHEBI:74443"/>
        <dbReference type="EC" id="1.3.1.88"/>
    </reaction>
    <physiologicalReaction direction="right-to-left" evidence="12">
        <dbReference type="Rhea" id="RHEA:53382"/>
    </physiologicalReaction>
</comment>
<evidence type="ECO:0000313" key="16">
    <source>
        <dbReference type="EMBL" id="ETO28084.1"/>
    </source>
</evidence>
<evidence type="ECO:0000256" key="7">
    <source>
        <dbReference type="ARBA" id="ARBA00023027"/>
    </source>
</evidence>
<evidence type="ECO:0000256" key="5">
    <source>
        <dbReference type="ARBA" id="ARBA00022857"/>
    </source>
</evidence>
<dbReference type="Gene3D" id="3.20.20.70">
    <property type="entry name" value="Aldolase class I"/>
    <property type="match status" value="1"/>
</dbReference>
<comment type="catalytic activity">
    <reaction evidence="13">
        <text>5,6-dihydrouridine(17) in tRNA + NADP(+) = uridine(17) in tRNA + NADPH + H(+)</text>
        <dbReference type="Rhea" id="RHEA:53368"/>
        <dbReference type="Rhea" id="RHEA-COMP:13541"/>
        <dbReference type="Rhea" id="RHEA-COMP:13542"/>
        <dbReference type="ChEBI" id="CHEBI:15378"/>
        <dbReference type="ChEBI" id="CHEBI:57783"/>
        <dbReference type="ChEBI" id="CHEBI:58349"/>
        <dbReference type="ChEBI" id="CHEBI:65315"/>
        <dbReference type="ChEBI" id="CHEBI:74443"/>
        <dbReference type="EC" id="1.3.1.88"/>
    </reaction>
    <physiologicalReaction direction="right-to-left" evidence="13">
        <dbReference type="Rhea" id="RHEA:53370"/>
    </physiologicalReaction>
</comment>
<dbReference type="InterPro" id="IPR035587">
    <property type="entry name" value="DUS-like_FMN-bd"/>
</dbReference>
<gene>
    <name evidence="16" type="ORF">RFI_09052</name>
</gene>
<feature type="compositionally biased region" description="Basic and acidic residues" evidence="14">
    <location>
        <begin position="358"/>
        <end position="383"/>
    </location>
</feature>
<evidence type="ECO:0000313" key="17">
    <source>
        <dbReference type="Proteomes" id="UP000023152"/>
    </source>
</evidence>
<comment type="catalytic activity">
    <reaction evidence="10">
        <text>5,6-dihydrouridine(17) in tRNA + NAD(+) = uridine(17) in tRNA + NADH + H(+)</text>
        <dbReference type="Rhea" id="RHEA:53372"/>
        <dbReference type="Rhea" id="RHEA-COMP:13541"/>
        <dbReference type="Rhea" id="RHEA-COMP:13542"/>
        <dbReference type="ChEBI" id="CHEBI:15378"/>
        <dbReference type="ChEBI" id="CHEBI:57540"/>
        <dbReference type="ChEBI" id="CHEBI:57945"/>
        <dbReference type="ChEBI" id="CHEBI:65315"/>
        <dbReference type="ChEBI" id="CHEBI:74443"/>
        <dbReference type="EC" id="1.3.1.88"/>
    </reaction>
    <physiologicalReaction direction="right-to-left" evidence="10">
        <dbReference type="Rhea" id="RHEA:53374"/>
    </physiologicalReaction>
</comment>
<keyword evidence="17" id="KW-1185">Reference proteome</keyword>
<comment type="similarity">
    <text evidence="8">Belongs to the Dus family. Dus1 subfamily.</text>
</comment>
<comment type="caution">
    <text evidence="16">The sequence shown here is derived from an EMBL/GenBank/DDBJ whole genome shotgun (WGS) entry which is preliminary data.</text>
</comment>
<keyword evidence="6" id="KW-0560">Oxidoreductase</keyword>
<keyword evidence="2" id="KW-0285">Flavoprotein</keyword>
<dbReference type="AlphaFoldDB" id="X6NQU6"/>
<dbReference type="SUPFAM" id="SSF51395">
    <property type="entry name" value="FMN-linked oxidoreductases"/>
    <property type="match status" value="1"/>
</dbReference>
<dbReference type="Pfam" id="PF01207">
    <property type="entry name" value="Dus"/>
    <property type="match status" value="1"/>
</dbReference>
<evidence type="ECO:0000256" key="9">
    <source>
        <dbReference type="ARBA" id="ARBA00038890"/>
    </source>
</evidence>
<dbReference type="GO" id="GO:0017150">
    <property type="term" value="F:tRNA dihydrouridine synthase activity"/>
    <property type="evidence" value="ECO:0007669"/>
    <property type="project" value="InterPro"/>
</dbReference>
<reference evidence="16 17" key="1">
    <citation type="journal article" date="2013" name="Curr. Biol.">
        <title>The Genome of the Foraminiferan Reticulomyxa filosa.</title>
        <authorList>
            <person name="Glockner G."/>
            <person name="Hulsmann N."/>
            <person name="Schleicher M."/>
            <person name="Noegel A.A."/>
            <person name="Eichinger L."/>
            <person name="Gallinger C."/>
            <person name="Pawlowski J."/>
            <person name="Sierra R."/>
            <person name="Euteneuer U."/>
            <person name="Pillet L."/>
            <person name="Moustafa A."/>
            <person name="Platzer M."/>
            <person name="Groth M."/>
            <person name="Szafranski K."/>
            <person name="Schliwa M."/>
        </authorList>
    </citation>
    <scope>NUCLEOTIDE SEQUENCE [LARGE SCALE GENOMIC DNA]</scope>
</reference>
<evidence type="ECO:0000256" key="11">
    <source>
        <dbReference type="ARBA" id="ARBA00047652"/>
    </source>
</evidence>
<organism evidence="16 17">
    <name type="scientific">Reticulomyxa filosa</name>
    <dbReference type="NCBI Taxonomy" id="46433"/>
    <lineage>
        <taxon>Eukaryota</taxon>
        <taxon>Sar</taxon>
        <taxon>Rhizaria</taxon>
        <taxon>Retaria</taxon>
        <taxon>Foraminifera</taxon>
        <taxon>Monothalamids</taxon>
        <taxon>Reticulomyxidae</taxon>
        <taxon>Reticulomyxa</taxon>
    </lineage>
</organism>
<evidence type="ECO:0000256" key="13">
    <source>
        <dbReference type="ARBA" id="ARBA00049467"/>
    </source>
</evidence>
<sequence>MIHSKCFIEAKDYTQEILNDLSCPEDRPLVAQFCANDPIILLKAAQMIEDKVDAIDINFGCPQNIARRGNYGAYLMDNIPLMEKLIHTCHTHLKIPVCAKVRVFHDDDKTLEMVKRLRKAGASWICVHGRTREQRKSESKACNFDIIRVIKAQVQDIPIFANGGCEVIEDVEQCLQYTKCDGYMAAESLLSNPAMFLTKELQPHAMTMAQEYIGLCKKYLTATKHMIRGHIFKILYRELTVCTAVRCNVSRLCEPYFYVVCDEIRKHEEKIGKHNFEKLLSLTRSWYYRYRSCEFELQARQIALLEHIVQAIDLLNTDQFSPHSVGDIIEQYWSPSTANWDLKKFDKCKSQVSPSKGIHQEQEQDRDDKKEQEEHSASEDNEVKFIQEMFESDNINCSDCD</sequence>
<evidence type="ECO:0000259" key="15">
    <source>
        <dbReference type="Pfam" id="PF01207"/>
    </source>
</evidence>
<evidence type="ECO:0000256" key="14">
    <source>
        <dbReference type="SAM" id="MobiDB-lite"/>
    </source>
</evidence>
<dbReference type="Proteomes" id="UP000023152">
    <property type="component" value="Unassembled WGS sequence"/>
</dbReference>
<evidence type="ECO:0000256" key="6">
    <source>
        <dbReference type="ARBA" id="ARBA00023002"/>
    </source>
</evidence>
<dbReference type="EC" id="1.3.1.88" evidence="9"/>
<comment type="catalytic activity">
    <reaction evidence="11">
        <text>5,6-dihydrouridine(16) in tRNA + NADP(+) = uridine(16) in tRNA + NADPH + H(+)</text>
        <dbReference type="Rhea" id="RHEA:53376"/>
        <dbReference type="Rhea" id="RHEA-COMP:13543"/>
        <dbReference type="Rhea" id="RHEA-COMP:13544"/>
        <dbReference type="ChEBI" id="CHEBI:15378"/>
        <dbReference type="ChEBI" id="CHEBI:57783"/>
        <dbReference type="ChEBI" id="CHEBI:58349"/>
        <dbReference type="ChEBI" id="CHEBI:65315"/>
        <dbReference type="ChEBI" id="CHEBI:74443"/>
        <dbReference type="EC" id="1.3.1.88"/>
    </reaction>
    <physiologicalReaction direction="right-to-left" evidence="11">
        <dbReference type="Rhea" id="RHEA:53378"/>
    </physiologicalReaction>
</comment>
<dbReference type="PROSITE" id="PS01136">
    <property type="entry name" value="UPF0034"/>
    <property type="match status" value="1"/>
</dbReference>
<keyword evidence="5" id="KW-0521">NADP</keyword>
<keyword evidence="7" id="KW-0520">NAD</keyword>
<dbReference type="GO" id="GO:0050660">
    <property type="term" value="F:flavin adenine dinucleotide binding"/>
    <property type="evidence" value="ECO:0007669"/>
    <property type="project" value="InterPro"/>
</dbReference>
<evidence type="ECO:0000256" key="2">
    <source>
        <dbReference type="ARBA" id="ARBA00022630"/>
    </source>
</evidence>
<keyword evidence="3" id="KW-0288">FMN</keyword>